<comment type="caution">
    <text evidence="10">The sequence shown here is derived from an EMBL/GenBank/DDBJ whole genome shotgun (WGS) entry which is preliminary data.</text>
</comment>
<dbReference type="InterPro" id="IPR058759">
    <property type="entry name" value="Pilin_mycobact"/>
</dbReference>
<gene>
    <name evidence="10" type="ORF">BST27_21450</name>
</gene>
<accession>A0A1T3VZZ3</accession>
<keyword evidence="5" id="KW-0281">Fimbrium</keyword>
<name>A0A1T3VZZ3_MYCIE</name>
<dbReference type="EMBL" id="MVHT01000069">
    <property type="protein sequence ID" value="ORA98028.1"/>
    <property type="molecule type" value="Genomic_DNA"/>
</dbReference>
<keyword evidence="3 9" id="KW-0732">Signal</keyword>
<reference evidence="10 11" key="1">
    <citation type="submission" date="2017-02" db="EMBL/GenBank/DDBJ databases">
        <title>The new phylogeny of genus Mycobacterium.</title>
        <authorList>
            <person name="Tortoli E."/>
            <person name="Trovato A."/>
            <person name="Cirillo D.M."/>
        </authorList>
    </citation>
    <scope>NUCLEOTIDE SEQUENCE [LARGE SCALE GENOMIC DNA]</scope>
    <source>
        <strain evidence="10 11">DSM 44049</strain>
    </source>
</reference>
<evidence type="ECO:0000256" key="3">
    <source>
        <dbReference type="ARBA" id="ARBA00022729"/>
    </source>
</evidence>
<evidence type="ECO:0000256" key="6">
    <source>
        <dbReference type="ARBA" id="ARBA00093784"/>
    </source>
</evidence>
<keyword evidence="11" id="KW-1185">Reference proteome</keyword>
<keyword evidence="4" id="KW-0130">Cell adhesion</keyword>
<feature type="chain" id="PRO_5011901963" description="Pilin" evidence="9">
    <location>
        <begin position="35"/>
        <end position="121"/>
    </location>
</feature>
<protein>
    <recommendedName>
        <fullName evidence="2">Pilin</fullName>
    </recommendedName>
    <alternativeName>
        <fullName evidence="8">Pili structural subunit</fullName>
    </alternativeName>
</protein>
<dbReference type="AlphaFoldDB" id="A0A1T3VZZ3"/>
<dbReference type="RefSeq" id="WP_197518164.1">
    <property type="nucleotide sequence ID" value="NZ_CBCRZH010000107.1"/>
</dbReference>
<comment type="similarity">
    <text evidence="6">Belongs to the mycobacterial pilin family.</text>
</comment>
<dbReference type="Pfam" id="PF26380">
    <property type="entry name" value="Pilin_Mycobact"/>
    <property type="match status" value="1"/>
</dbReference>
<comment type="subunit">
    <text evidence="7">Forms a homomer composed of subunits assembled in a large structure.</text>
</comment>
<feature type="signal peptide" evidence="9">
    <location>
        <begin position="1"/>
        <end position="34"/>
    </location>
</feature>
<evidence type="ECO:0000256" key="9">
    <source>
        <dbReference type="SAM" id="SignalP"/>
    </source>
</evidence>
<organism evidence="10 11">
    <name type="scientific">Mycobacterium intermedium</name>
    <dbReference type="NCBI Taxonomy" id="28445"/>
    <lineage>
        <taxon>Bacteria</taxon>
        <taxon>Bacillati</taxon>
        <taxon>Actinomycetota</taxon>
        <taxon>Actinomycetes</taxon>
        <taxon>Mycobacteriales</taxon>
        <taxon>Mycobacteriaceae</taxon>
        <taxon>Mycobacterium</taxon>
        <taxon>Mycobacterium simiae complex</taxon>
    </lineage>
</organism>
<evidence type="ECO:0000313" key="11">
    <source>
        <dbReference type="Proteomes" id="UP000192739"/>
    </source>
</evidence>
<sequence>MAAAQRVRRWVTTVLASGGLALSAFGLTAGVAQAVPAPVPTLHWCPGDYWDPAWEDIYNWDWHACHDWPGAAWAGWGPWGPPPGWAPPRPPQPSWAPGAQLMYNPLENNWGFWNNNIWTPA</sequence>
<evidence type="ECO:0000256" key="5">
    <source>
        <dbReference type="ARBA" id="ARBA00023263"/>
    </source>
</evidence>
<evidence type="ECO:0000313" key="10">
    <source>
        <dbReference type="EMBL" id="ORA98028.1"/>
    </source>
</evidence>
<evidence type="ECO:0000256" key="8">
    <source>
        <dbReference type="ARBA" id="ARBA00093801"/>
    </source>
</evidence>
<evidence type="ECO:0000256" key="4">
    <source>
        <dbReference type="ARBA" id="ARBA00022889"/>
    </source>
</evidence>
<dbReference type="Proteomes" id="UP000192739">
    <property type="component" value="Unassembled WGS sequence"/>
</dbReference>
<proteinExistence type="inferred from homology"/>
<evidence type="ECO:0000256" key="2">
    <source>
        <dbReference type="ARBA" id="ARBA00018586"/>
    </source>
</evidence>
<evidence type="ECO:0000256" key="7">
    <source>
        <dbReference type="ARBA" id="ARBA00093787"/>
    </source>
</evidence>
<evidence type="ECO:0000256" key="1">
    <source>
        <dbReference type="ARBA" id="ARBA00004561"/>
    </source>
</evidence>
<comment type="subcellular location">
    <subcellularLocation>
        <location evidence="1">Fimbrium</location>
    </subcellularLocation>
</comment>